<comment type="caution">
    <text evidence="1">The sequence shown here is derived from an EMBL/GenBank/DDBJ whole genome shotgun (WGS) entry which is preliminary data.</text>
</comment>
<gene>
    <name evidence="1" type="ORF">EV193_11713</name>
</gene>
<evidence type="ECO:0000313" key="1">
    <source>
        <dbReference type="EMBL" id="RZS30317.1"/>
    </source>
</evidence>
<organism evidence="1 2">
    <name type="scientific">Herbihabitans rhizosphaerae</name>
    <dbReference type="NCBI Taxonomy" id="1872711"/>
    <lineage>
        <taxon>Bacteria</taxon>
        <taxon>Bacillati</taxon>
        <taxon>Actinomycetota</taxon>
        <taxon>Actinomycetes</taxon>
        <taxon>Pseudonocardiales</taxon>
        <taxon>Pseudonocardiaceae</taxon>
        <taxon>Herbihabitans</taxon>
    </lineage>
</organism>
<evidence type="ECO:0000313" key="2">
    <source>
        <dbReference type="Proteomes" id="UP000294257"/>
    </source>
</evidence>
<dbReference type="OrthoDB" id="1029638at2"/>
<dbReference type="EMBL" id="SGWQ01000017">
    <property type="protein sequence ID" value="RZS30317.1"/>
    <property type="molecule type" value="Genomic_DNA"/>
</dbReference>
<name>A0A4Q7KBJ6_9PSEU</name>
<accession>A0A4Q7KBJ6</accession>
<dbReference type="RefSeq" id="WP_130348553.1">
    <property type="nucleotide sequence ID" value="NZ_SGWQ01000017.1"/>
</dbReference>
<dbReference type="Proteomes" id="UP000294257">
    <property type="component" value="Unassembled WGS sequence"/>
</dbReference>
<reference evidence="1 2" key="1">
    <citation type="submission" date="2019-02" db="EMBL/GenBank/DDBJ databases">
        <title>Genomic Encyclopedia of Type Strains, Phase IV (KMG-IV): sequencing the most valuable type-strain genomes for metagenomic binning, comparative biology and taxonomic classification.</title>
        <authorList>
            <person name="Goeker M."/>
        </authorList>
    </citation>
    <scope>NUCLEOTIDE SEQUENCE [LARGE SCALE GENOMIC DNA]</scope>
    <source>
        <strain evidence="1 2">DSM 101727</strain>
    </source>
</reference>
<protein>
    <submittedName>
        <fullName evidence="1">Uncharacterized protein</fullName>
    </submittedName>
</protein>
<dbReference type="AlphaFoldDB" id="A0A4Q7KBJ6"/>
<keyword evidence="2" id="KW-1185">Reference proteome</keyword>
<sequence>MTDRTVHSLDRNGFVRDWLIVGAWSEPVAELPRLLDEGGTPWGEGGRWVLTNGPDVTPLKRRLHDLRPLRADQPVPEVVEGGEVAYTGPTGVSHVDYWRRAHTAADGLVDWSEFCFTPSYRTAIAATCLEVDQAEWRTLRVASTGPVLVHVNGKLVASLVAVSYMEPIEHDVRVWLPSGTSAVAVCSWQVGFRECRQVLRMAVAGLPVRVVLPSPGADERISAVAEQLLDAVGTPRWGLTEPEVELTGPDGLALRVRRGPTEDRVLLNGGRATVKLATAEDDGGASASMLSTGELTVRVAIDHDAAPVFRELPVARLPSRRRGEASGSPEQWRDELLRHAESGPNGAAAELAAAALREDHVLRADRLDRPLWMIDNRADCADFEILGLMHLWHRVPAERWPDGLRARVRESLLGMKYWIDQPGLDAMCYFTENHQFVWHVAEYLVGQAFSGEEFTNAGRSGQRHAEHGGALAREWITRKLAGGYSEFDSNAYLAIDVFALVSLVEFAPEEDLVELAAGLLDKTLFTLACNSWRGSHVSAHGRSYVQTQRSARFEETASIMWVCWGNGALNSATLPATALATAQRYELPDAIRNAARPPEGEWLGRQHYRGDYRQHHDLLSRPYESDLLVYKTKHVMLSSVQDYRFGLPGLQEYIWGAALGPETQVYVTHAPNEATHSSARPNAWAGNRILPRVRQHRDTVLALYRIPQDDPMGYTHAWFPLSTVDDWTVSGSWIAARVDDGYLALSTQDGVRIVERGPNAYQELRAAGSGTAWVCVVGDADRDGDFTEFVGALGEPQFGDGAVGYQTRGGATLELSWDGPFTVDSRPADLDEHGVPVRPPHLENPLCQVPFGATELVLGEQRVDLRRGRPVRRG</sequence>
<proteinExistence type="predicted"/>